<evidence type="ECO:0000256" key="1">
    <source>
        <dbReference type="SAM" id="Phobius"/>
    </source>
</evidence>
<dbReference type="EMBL" id="JACHLZ010000001">
    <property type="protein sequence ID" value="MBB5833235.1"/>
    <property type="molecule type" value="Genomic_DNA"/>
</dbReference>
<gene>
    <name evidence="2" type="ORF">HNR70_003048</name>
</gene>
<evidence type="ECO:0000313" key="3">
    <source>
        <dbReference type="Proteomes" id="UP000588158"/>
    </source>
</evidence>
<comment type="caution">
    <text evidence="2">The sequence shown here is derived from an EMBL/GenBank/DDBJ whole genome shotgun (WGS) entry which is preliminary data.</text>
</comment>
<accession>A0A841AIU3</accession>
<evidence type="ECO:0000313" key="2">
    <source>
        <dbReference type="EMBL" id="MBB5833235.1"/>
    </source>
</evidence>
<dbReference type="RefSeq" id="WP_184326425.1">
    <property type="nucleotide sequence ID" value="NZ_JACHLZ010000001.1"/>
</dbReference>
<keyword evidence="1" id="KW-1133">Transmembrane helix</keyword>
<reference evidence="2 3" key="1">
    <citation type="submission" date="2020-08" db="EMBL/GenBank/DDBJ databases">
        <title>Sequencing the genomes of 1000 actinobacteria strains.</title>
        <authorList>
            <person name="Klenk H.-P."/>
        </authorList>
    </citation>
    <scope>NUCLEOTIDE SEQUENCE [LARGE SCALE GENOMIC DNA]</scope>
    <source>
        <strain evidence="2 3">DSM 28796</strain>
    </source>
</reference>
<proteinExistence type="predicted"/>
<sequence>MAMWLVAVTLSVVGPIAASATGDDPLDVRNRSGMILAPVVAIGLAVAGVTGFLWEREARRSR</sequence>
<keyword evidence="3" id="KW-1185">Reference proteome</keyword>
<protein>
    <submittedName>
        <fullName evidence="2">Uncharacterized protein</fullName>
    </submittedName>
</protein>
<dbReference type="Proteomes" id="UP000588158">
    <property type="component" value="Unassembled WGS sequence"/>
</dbReference>
<dbReference type="AlphaFoldDB" id="A0A841AIU3"/>
<name>A0A841AIU3_9MICO</name>
<feature type="transmembrane region" description="Helical" evidence="1">
    <location>
        <begin position="35"/>
        <end position="54"/>
    </location>
</feature>
<organism evidence="2 3">
    <name type="scientific">Brachybacterium aquaticum</name>
    <dbReference type="NCBI Taxonomy" id="1432564"/>
    <lineage>
        <taxon>Bacteria</taxon>
        <taxon>Bacillati</taxon>
        <taxon>Actinomycetota</taxon>
        <taxon>Actinomycetes</taxon>
        <taxon>Micrococcales</taxon>
        <taxon>Dermabacteraceae</taxon>
        <taxon>Brachybacterium</taxon>
    </lineage>
</organism>
<keyword evidence="1" id="KW-0812">Transmembrane</keyword>
<keyword evidence="1" id="KW-0472">Membrane</keyword>